<evidence type="ECO:0000256" key="5">
    <source>
        <dbReference type="ARBA" id="ARBA00011895"/>
    </source>
</evidence>
<dbReference type="InterPro" id="IPR050408">
    <property type="entry name" value="HGPRT"/>
</dbReference>
<evidence type="ECO:0000256" key="3">
    <source>
        <dbReference type="ARBA" id="ARBA00004669"/>
    </source>
</evidence>
<reference evidence="17 18" key="1">
    <citation type="submission" date="2017-04" db="EMBL/GenBank/DDBJ databases">
        <authorList>
            <person name="Afonso C.L."/>
            <person name="Miller P.J."/>
            <person name="Scott M.A."/>
            <person name="Spackman E."/>
            <person name="Goraichik I."/>
            <person name="Dimitrov K.M."/>
            <person name="Suarez D.L."/>
            <person name="Swayne D.E."/>
        </authorList>
    </citation>
    <scope>NUCLEOTIDE SEQUENCE [LARGE SCALE GENOMIC DNA]</scope>
    <source>
        <strain evidence="17 18">DSM 3385</strain>
    </source>
</reference>
<feature type="domain" description="Phosphoribosyltransferase" evidence="16">
    <location>
        <begin position="10"/>
        <end position="156"/>
    </location>
</feature>
<dbReference type="UniPathway" id="UPA00591">
    <property type="reaction ID" value="UER00648"/>
</dbReference>
<dbReference type="AlphaFoldDB" id="A0A1W2B722"/>
<dbReference type="Pfam" id="PF00156">
    <property type="entry name" value="Pribosyltran"/>
    <property type="match status" value="1"/>
</dbReference>
<comment type="catalytic activity">
    <reaction evidence="13">
        <text>GMP + diphosphate = guanine + 5-phospho-alpha-D-ribose 1-diphosphate</text>
        <dbReference type="Rhea" id="RHEA:25424"/>
        <dbReference type="ChEBI" id="CHEBI:16235"/>
        <dbReference type="ChEBI" id="CHEBI:33019"/>
        <dbReference type="ChEBI" id="CHEBI:58017"/>
        <dbReference type="ChEBI" id="CHEBI:58115"/>
        <dbReference type="EC" id="2.4.2.8"/>
    </reaction>
    <physiologicalReaction direction="right-to-left" evidence="13">
        <dbReference type="Rhea" id="RHEA:25426"/>
    </physiologicalReaction>
</comment>
<keyword evidence="11 15" id="KW-0547">Nucleotide-binding</keyword>
<gene>
    <name evidence="17" type="ORF">SAMN02746065_10716</name>
</gene>
<comment type="subcellular location">
    <subcellularLocation>
        <location evidence="2 15">Cytoplasm</location>
    </subcellularLocation>
</comment>
<keyword evidence="9 15" id="KW-0479">Metal-binding</keyword>
<keyword evidence="8 15" id="KW-0808">Transferase</keyword>
<dbReference type="Proteomes" id="UP000192418">
    <property type="component" value="Unassembled WGS sequence"/>
</dbReference>
<accession>A0A1W2B722</accession>
<evidence type="ECO:0000256" key="4">
    <source>
        <dbReference type="ARBA" id="ARBA00008391"/>
    </source>
</evidence>
<evidence type="ECO:0000256" key="10">
    <source>
        <dbReference type="ARBA" id="ARBA00022726"/>
    </source>
</evidence>
<dbReference type="GO" id="GO:0052657">
    <property type="term" value="F:guanine phosphoribosyltransferase activity"/>
    <property type="evidence" value="ECO:0007669"/>
    <property type="project" value="RHEA"/>
</dbReference>
<dbReference type="PANTHER" id="PTHR43340">
    <property type="entry name" value="HYPOXANTHINE-GUANINE PHOSPHORIBOSYLTRANSFERASE"/>
    <property type="match status" value="1"/>
</dbReference>
<dbReference type="InterPro" id="IPR000836">
    <property type="entry name" value="PRTase_dom"/>
</dbReference>
<dbReference type="InterPro" id="IPR029057">
    <property type="entry name" value="PRTase-like"/>
</dbReference>
<evidence type="ECO:0000256" key="9">
    <source>
        <dbReference type="ARBA" id="ARBA00022723"/>
    </source>
</evidence>
<dbReference type="GO" id="GO:0032263">
    <property type="term" value="P:GMP salvage"/>
    <property type="evidence" value="ECO:0007669"/>
    <property type="project" value="TreeGrafter"/>
</dbReference>
<dbReference type="FunFam" id="3.40.50.2020:FF:000006">
    <property type="entry name" value="Hypoxanthine phosphoribosyltransferase"/>
    <property type="match status" value="1"/>
</dbReference>
<evidence type="ECO:0000256" key="13">
    <source>
        <dbReference type="ARBA" id="ARBA00048811"/>
    </source>
</evidence>
<comment type="cofactor">
    <cofactor evidence="1 15">
        <name>Mg(2+)</name>
        <dbReference type="ChEBI" id="CHEBI:18420"/>
    </cofactor>
</comment>
<sequence>MTTLIPMISQKEITQKVKEIGRQISLDYENKELILIGILKGSFVFLADLTRVITLDHQVDLVGVSSYSGTSTTGIIKFTKEPDLELKGKDILIVEDIVDTGRTLSALLNFFKTYEPGSMKVCTLIDKSERRETPVDVDYACFHLNKGFIVGYGLDYDQKYRNLPAIFDLKL</sequence>
<dbReference type="GO" id="GO:0006178">
    <property type="term" value="P:guanine salvage"/>
    <property type="evidence" value="ECO:0007669"/>
    <property type="project" value="TreeGrafter"/>
</dbReference>
<keyword evidence="7 15" id="KW-0328">Glycosyltransferase</keyword>
<evidence type="ECO:0000259" key="16">
    <source>
        <dbReference type="Pfam" id="PF00156"/>
    </source>
</evidence>
<evidence type="ECO:0000256" key="2">
    <source>
        <dbReference type="ARBA" id="ARBA00004496"/>
    </source>
</evidence>
<dbReference type="RefSeq" id="WP_084068247.1">
    <property type="nucleotide sequence ID" value="NZ_FWXY01000007.1"/>
</dbReference>
<comment type="pathway">
    <text evidence="3 15">Purine metabolism; IMP biosynthesis via salvage pathway; IMP from hypoxanthine: step 1/1.</text>
</comment>
<evidence type="ECO:0000256" key="15">
    <source>
        <dbReference type="RuleBase" id="RU364099"/>
    </source>
</evidence>
<evidence type="ECO:0000256" key="11">
    <source>
        <dbReference type="ARBA" id="ARBA00022741"/>
    </source>
</evidence>
<dbReference type="NCBIfam" id="TIGR01203">
    <property type="entry name" value="HGPRTase"/>
    <property type="match status" value="1"/>
</dbReference>
<evidence type="ECO:0000256" key="14">
    <source>
        <dbReference type="ARBA" id="ARBA00049402"/>
    </source>
</evidence>
<evidence type="ECO:0000313" key="17">
    <source>
        <dbReference type="EMBL" id="SMC68590.1"/>
    </source>
</evidence>
<organism evidence="17 18">
    <name type="scientific">Desulfocicer vacuolatum DSM 3385</name>
    <dbReference type="NCBI Taxonomy" id="1121400"/>
    <lineage>
        <taxon>Bacteria</taxon>
        <taxon>Pseudomonadati</taxon>
        <taxon>Thermodesulfobacteriota</taxon>
        <taxon>Desulfobacteria</taxon>
        <taxon>Desulfobacterales</taxon>
        <taxon>Desulfobacteraceae</taxon>
        <taxon>Desulfocicer</taxon>
    </lineage>
</organism>
<keyword evidence="10 15" id="KW-0660">Purine salvage</keyword>
<evidence type="ECO:0000256" key="12">
    <source>
        <dbReference type="ARBA" id="ARBA00022842"/>
    </source>
</evidence>
<comment type="catalytic activity">
    <reaction evidence="14">
        <text>IMP + diphosphate = hypoxanthine + 5-phospho-alpha-D-ribose 1-diphosphate</text>
        <dbReference type="Rhea" id="RHEA:17973"/>
        <dbReference type="ChEBI" id="CHEBI:17368"/>
        <dbReference type="ChEBI" id="CHEBI:33019"/>
        <dbReference type="ChEBI" id="CHEBI:58017"/>
        <dbReference type="ChEBI" id="CHEBI:58053"/>
        <dbReference type="EC" id="2.4.2.8"/>
    </reaction>
    <physiologicalReaction direction="right-to-left" evidence="14">
        <dbReference type="Rhea" id="RHEA:17975"/>
    </physiologicalReaction>
</comment>
<proteinExistence type="inferred from homology"/>
<dbReference type="SUPFAM" id="SSF53271">
    <property type="entry name" value="PRTase-like"/>
    <property type="match status" value="1"/>
</dbReference>
<evidence type="ECO:0000256" key="8">
    <source>
        <dbReference type="ARBA" id="ARBA00022679"/>
    </source>
</evidence>
<dbReference type="OrthoDB" id="9802824at2"/>
<evidence type="ECO:0000256" key="7">
    <source>
        <dbReference type="ARBA" id="ARBA00022676"/>
    </source>
</evidence>
<dbReference type="EMBL" id="FWXY01000007">
    <property type="protein sequence ID" value="SMC68590.1"/>
    <property type="molecule type" value="Genomic_DNA"/>
</dbReference>
<dbReference type="GO" id="GO:0000166">
    <property type="term" value="F:nucleotide binding"/>
    <property type="evidence" value="ECO:0007669"/>
    <property type="project" value="UniProtKB-KW"/>
</dbReference>
<protein>
    <recommendedName>
        <fullName evidence="5 15">Hypoxanthine phosphoribosyltransferase</fullName>
        <ecNumber evidence="5 15">2.4.2.8</ecNumber>
    </recommendedName>
</protein>
<keyword evidence="18" id="KW-1185">Reference proteome</keyword>
<dbReference type="InterPro" id="IPR005904">
    <property type="entry name" value="Hxn_phspho_trans"/>
</dbReference>
<dbReference type="GO" id="GO:0005829">
    <property type="term" value="C:cytosol"/>
    <property type="evidence" value="ECO:0007669"/>
    <property type="project" value="TreeGrafter"/>
</dbReference>
<dbReference type="CDD" id="cd06223">
    <property type="entry name" value="PRTases_typeI"/>
    <property type="match status" value="1"/>
</dbReference>
<name>A0A1W2B722_9BACT</name>
<dbReference type="STRING" id="1121400.SAMN02746065_10716"/>
<dbReference type="GO" id="GO:0006166">
    <property type="term" value="P:purine ribonucleoside salvage"/>
    <property type="evidence" value="ECO:0007669"/>
    <property type="project" value="UniProtKB-KW"/>
</dbReference>
<dbReference type="Gene3D" id="3.40.50.2020">
    <property type="match status" value="1"/>
</dbReference>
<keyword evidence="6 15" id="KW-0963">Cytoplasm</keyword>
<keyword evidence="12 15" id="KW-0460">Magnesium</keyword>
<dbReference type="GO" id="GO:0046100">
    <property type="term" value="P:hypoxanthine metabolic process"/>
    <property type="evidence" value="ECO:0007669"/>
    <property type="project" value="TreeGrafter"/>
</dbReference>
<dbReference type="EC" id="2.4.2.8" evidence="5 15"/>
<evidence type="ECO:0000256" key="1">
    <source>
        <dbReference type="ARBA" id="ARBA00001946"/>
    </source>
</evidence>
<dbReference type="GO" id="GO:0000287">
    <property type="term" value="F:magnesium ion binding"/>
    <property type="evidence" value="ECO:0007669"/>
    <property type="project" value="TreeGrafter"/>
</dbReference>
<dbReference type="PANTHER" id="PTHR43340:SF1">
    <property type="entry name" value="HYPOXANTHINE PHOSPHORIBOSYLTRANSFERASE"/>
    <property type="match status" value="1"/>
</dbReference>
<evidence type="ECO:0000256" key="6">
    <source>
        <dbReference type="ARBA" id="ARBA00022490"/>
    </source>
</evidence>
<dbReference type="GO" id="GO:0032264">
    <property type="term" value="P:IMP salvage"/>
    <property type="evidence" value="ECO:0007669"/>
    <property type="project" value="UniProtKB-UniPathway"/>
</dbReference>
<comment type="similarity">
    <text evidence="4 15">Belongs to the purine/pyrimidine phosphoribosyltransferase family.</text>
</comment>
<dbReference type="GO" id="GO:0004422">
    <property type="term" value="F:hypoxanthine phosphoribosyltransferase activity"/>
    <property type="evidence" value="ECO:0007669"/>
    <property type="project" value="InterPro"/>
</dbReference>
<evidence type="ECO:0000313" key="18">
    <source>
        <dbReference type="Proteomes" id="UP000192418"/>
    </source>
</evidence>